<organism evidence="1 2">
    <name type="scientific">Actinoplanes ianthinogenes</name>
    <dbReference type="NCBI Taxonomy" id="122358"/>
    <lineage>
        <taxon>Bacteria</taxon>
        <taxon>Bacillati</taxon>
        <taxon>Actinomycetota</taxon>
        <taxon>Actinomycetes</taxon>
        <taxon>Micromonosporales</taxon>
        <taxon>Micromonosporaceae</taxon>
        <taxon>Actinoplanes</taxon>
    </lineage>
</organism>
<evidence type="ECO:0000313" key="1">
    <source>
        <dbReference type="EMBL" id="BCJ46834.1"/>
    </source>
</evidence>
<protein>
    <submittedName>
        <fullName evidence="1">Uncharacterized protein</fullName>
    </submittedName>
</protein>
<dbReference type="RefSeq" id="WP_229830262.1">
    <property type="nucleotide sequence ID" value="NZ_AP023356.1"/>
</dbReference>
<gene>
    <name evidence="1" type="ORF">Aiant_74910</name>
</gene>
<reference evidence="1 2" key="1">
    <citation type="submission" date="2020-08" db="EMBL/GenBank/DDBJ databases">
        <title>Whole genome shotgun sequence of Actinoplanes ianthinogenes NBRC 13996.</title>
        <authorList>
            <person name="Komaki H."/>
            <person name="Tamura T."/>
        </authorList>
    </citation>
    <scope>NUCLEOTIDE SEQUENCE [LARGE SCALE GENOMIC DNA]</scope>
    <source>
        <strain evidence="1 2">NBRC 13996</strain>
    </source>
</reference>
<dbReference type="EMBL" id="AP023356">
    <property type="protein sequence ID" value="BCJ46834.1"/>
    <property type="molecule type" value="Genomic_DNA"/>
</dbReference>
<sequence>MTLLIPDAHTFINFRNGTYQWVDVQHFRRAQSPAAGHDRELLAALTGHSLFGHDYGGGEAGDDPDRHGPYWRARITPDSYEQAAPEAAEQLLRSWAEQHAPVSRAIRSDLETHLHATLRAAETLYRLRGLGREAFHDWGGVHVEFHEFVALTPTHLTLIVAADD</sequence>
<dbReference type="Proteomes" id="UP000676967">
    <property type="component" value="Chromosome"/>
</dbReference>
<accession>A0ABM7M5G2</accession>
<keyword evidence="2" id="KW-1185">Reference proteome</keyword>
<evidence type="ECO:0000313" key="2">
    <source>
        <dbReference type="Proteomes" id="UP000676967"/>
    </source>
</evidence>
<name>A0ABM7M5G2_9ACTN</name>
<proteinExistence type="predicted"/>